<gene>
    <name evidence="2" type="ORF">EV420DRAFT_1560669</name>
</gene>
<keyword evidence="3" id="KW-1185">Reference proteome</keyword>
<dbReference type="GeneID" id="85357374"/>
<comment type="caution">
    <text evidence="2">The sequence shown here is derived from an EMBL/GenBank/DDBJ whole genome shotgun (WGS) entry which is preliminary data.</text>
</comment>
<protein>
    <submittedName>
        <fullName evidence="2">Uncharacterized protein</fullName>
    </submittedName>
</protein>
<dbReference type="EMBL" id="JAUEPS010000033">
    <property type="protein sequence ID" value="KAK0451376.1"/>
    <property type="molecule type" value="Genomic_DNA"/>
</dbReference>
<name>A0AA39K0Z2_ARMTA</name>
<proteinExistence type="predicted"/>
<accession>A0AA39K0Z2</accession>
<dbReference type="AlphaFoldDB" id="A0AA39K0Z2"/>
<evidence type="ECO:0000256" key="1">
    <source>
        <dbReference type="SAM" id="Phobius"/>
    </source>
</evidence>
<dbReference type="RefSeq" id="XP_060327713.1">
    <property type="nucleotide sequence ID" value="XM_060473826.1"/>
</dbReference>
<feature type="transmembrane region" description="Helical" evidence="1">
    <location>
        <begin position="65"/>
        <end position="82"/>
    </location>
</feature>
<evidence type="ECO:0000313" key="2">
    <source>
        <dbReference type="EMBL" id="KAK0451376.1"/>
    </source>
</evidence>
<keyword evidence="1" id="KW-0812">Transmembrane</keyword>
<dbReference type="Proteomes" id="UP001175211">
    <property type="component" value="Unassembled WGS sequence"/>
</dbReference>
<evidence type="ECO:0000313" key="3">
    <source>
        <dbReference type="Proteomes" id="UP001175211"/>
    </source>
</evidence>
<reference evidence="2" key="1">
    <citation type="submission" date="2023-06" db="EMBL/GenBank/DDBJ databases">
        <authorList>
            <consortium name="Lawrence Berkeley National Laboratory"/>
            <person name="Ahrendt S."/>
            <person name="Sahu N."/>
            <person name="Indic B."/>
            <person name="Wong-Bajracharya J."/>
            <person name="Merenyi Z."/>
            <person name="Ke H.-M."/>
            <person name="Monk M."/>
            <person name="Kocsube S."/>
            <person name="Drula E."/>
            <person name="Lipzen A."/>
            <person name="Balint B."/>
            <person name="Henrissat B."/>
            <person name="Andreopoulos B."/>
            <person name="Martin F.M."/>
            <person name="Harder C.B."/>
            <person name="Rigling D."/>
            <person name="Ford K.L."/>
            <person name="Foster G.D."/>
            <person name="Pangilinan J."/>
            <person name="Papanicolaou A."/>
            <person name="Barry K."/>
            <person name="LaButti K."/>
            <person name="Viragh M."/>
            <person name="Koriabine M."/>
            <person name="Yan M."/>
            <person name="Riley R."/>
            <person name="Champramary S."/>
            <person name="Plett K.L."/>
            <person name="Tsai I.J."/>
            <person name="Slot J."/>
            <person name="Sipos G."/>
            <person name="Plett J."/>
            <person name="Nagy L.G."/>
            <person name="Grigoriev I.V."/>
        </authorList>
    </citation>
    <scope>NUCLEOTIDE SEQUENCE</scope>
    <source>
        <strain evidence="2">CCBAS 213</strain>
    </source>
</reference>
<organism evidence="2 3">
    <name type="scientific">Armillaria tabescens</name>
    <name type="common">Ringless honey mushroom</name>
    <name type="synonym">Agaricus tabescens</name>
    <dbReference type="NCBI Taxonomy" id="1929756"/>
    <lineage>
        <taxon>Eukaryota</taxon>
        <taxon>Fungi</taxon>
        <taxon>Dikarya</taxon>
        <taxon>Basidiomycota</taxon>
        <taxon>Agaricomycotina</taxon>
        <taxon>Agaricomycetes</taxon>
        <taxon>Agaricomycetidae</taxon>
        <taxon>Agaricales</taxon>
        <taxon>Marasmiineae</taxon>
        <taxon>Physalacriaceae</taxon>
        <taxon>Desarmillaria</taxon>
    </lineage>
</organism>
<keyword evidence="1" id="KW-0472">Membrane</keyword>
<sequence>MLWTATGAQGGYMRYVSTSATSVYVYVVMFGGQQGLWALNACVIALLLTCGCSQRGSDFVRRLSIILNGLAMVLCFVLSGLFRNFRKDSTILSIITALILYNA</sequence>
<keyword evidence="1" id="KW-1133">Transmembrane helix</keyword>